<keyword evidence="2" id="KW-0472">Membrane</keyword>
<dbReference type="EMBL" id="KV440983">
    <property type="protein sequence ID" value="OAD72402.1"/>
    <property type="molecule type" value="Genomic_DNA"/>
</dbReference>
<feature type="region of interest" description="Disordered" evidence="1">
    <location>
        <begin position="111"/>
        <end position="131"/>
    </location>
</feature>
<name>A0A162U034_PHYB8</name>
<evidence type="ECO:0000313" key="3">
    <source>
        <dbReference type="EMBL" id="OAD72402.1"/>
    </source>
</evidence>
<dbReference type="VEuPathDB" id="FungiDB:PHYBLDRAFT_169533"/>
<feature type="transmembrane region" description="Helical" evidence="2">
    <location>
        <begin position="137"/>
        <end position="170"/>
    </location>
</feature>
<dbReference type="AlphaFoldDB" id="A0A162U034"/>
<keyword evidence="2" id="KW-1133">Transmembrane helix</keyword>
<gene>
    <name evidence="3" type="ORF">PHYBLDRAFT_169533</name>
</gene>
<dbReference type="RefSeq" id="XP_018290442.1">
    <property type="nucleotide sequence ID" value="XM_018436094.1"/>
</dbReference>
<dbReference type="OrthoDB" id="2267841at2759"/>
<evidence type="ECO:0000256" key="1">
    <source>
        <dbReference type="SAM" id="MobiDB-lite"/>
    </source>
</evidence>
<proteinExistence type="predicted"/>
<evidence type="ECO:0000313" key="4">
    <source>
        <dbReference type="Proteomes" id="UP000077315"/>
    </source>
</evidence>
<evidence type="ECO:0000256" key="2">
    <source>
        <dbReference type="SAM" id="Phobius"/>
    </source>
</evidence>
<sequence>MFAIANPNEVCCKCTRCNRNSLGYTMTDKKTAKRHAQNDNNRKIDKTINVLTAEVNTGETDMDIDQIEEYVEDNNHSIGAPSPEQYVHTYLPLLVEESLFGTEEYTSEYESEYELSDEIEPEEQDREEEQTNLPENFWHRVIAIFTVMFILTFIVDDSAVILITFINTILAHYREDFQLFISIPGLKKMTGYNDLMNEVSNYVACSDYHTLYDYRNTTQTCCNFRRVSSKTFCGNDLYKHINVTLVSLLS</sequence>
<dbReference type="Proteomes" id="UP000077315">
    <property type="component" value="Unassembled WGS sequence"/>
</dbReference>
<organism evidence="3 4">
    <name type="scientific">Phycomyces blakesleeanus (strain ATCC 8743b / DSM 1359 / FGSC 10004 / NBRC 33097 / NRRL 1555)</name>
    <dbReference type="NCBI Taxonomy" id="763407"/>
    <lineage>
        <taxon>Eukaryota</taxon>
        <taxon>Fungi</taxon>
        <taxon>Fungi incertae sedis</taxon>
        <taxon>Mucoromycota</taxon>
        <taxon>Mucoromycotina</taxon>
        <taxon>Mucoromycetes</taxon>
        <taxon>Mucorales</taxon>
        <taxon>Phycomycetaceae</taxon>
        <taxon>Phycomyces</taxon>
    </lineage>
</organism>
<dbReference type="InParanoid" id="A0A162U034"/>
<feature type="compositionally biased region" description="Acidic residues" evidence="1">
    <location>
        <begin position="111"/>
        <end position="130"/>
    </location>
</feature>
<dbReference type="GeneID" id="28997000"/>
<keyword evidence="2" id="KW-0812">Transmembrane</keyword>
<keyword evidence="4" id="KW-1185">Reference proteome</keyword>
<accession>A0A162U034</accession>
<protein>
    <submittedName>
        <fullName evidence="3">Uncharacterized protein</fullName>
    </submittedName>
</protein>
<reference evidence="4" key="1">
    <citation type="submission" date="2015-06" db="EMBL/GenBank/DDBJ databases">
        <title>Expansion of signal transduction pathways in fungi by whole-genome duplication.</title>
        <authorList>
            <consortium name="DOE Joint Genome Institute"/>
            <person name="Corrochano L.M."/>
            <person name="Kuo A."/>
            <person name="Marcet-Houben M."/>
            <person name="Polaino S."/>
            <person name="Salamov A."/>
            <person name="Villalobos J.M."/>
            <person name="Alvarez M.I."/>
            <person name="Avalos J."/>
            <person name="Benito E.P."/>
            <person name="Benoit I."/>
            <person name="Burger G."/>
            <person name="Camino L.P."/>
            <person name="Canovas D."/>
            <person name="Cerda-Olmedo E."/>
            <person name="Cheng J.-F."/>
            <person name="Dominguez A."/>
            <person name="Elias M."/>
            <person name="Eslava A.P."/>
            <person name="Glaser F."/>
            <person name="Grimwood J."/>
            <person name="Gutierrez G."/>
            <person name="Heitman J."/>
            <person name="Henrissat B."/>
            <person name="Iturriaga E.A."/>
            <person name="Lang B.F."/>
            <person name="Lavin J.L."/>
            <person name="Lee S."/>
            <person name="Li W."/>
            <person name="Lindquist E."/>
            <person name="Lopez-Garcia S."/>
            <person name="Luque E.M."/>
            <person name="Marcos A.T."/>
            <person name="Martin J."/>
            <person name="McCluskey K."/>
            <person name="Medina H.R."/>
            <person name="Miralles-Duran A."/>
            <person name="Miyazaki A."/>
            <person name="Munoz-Torres E."/>
            <person name="Oguiza J.A."/>
            <person name="Ohm R."/>
            <person name="Olmedo M."/>
            <person name="Orejas M."/>
            <person name="Ortiz-Castellanos L."/>
            <person name="Pisabarro A.G."/>
            <person name="Rodriguez-Romero J."/>
            <person name="Ruiz-Herrera J."/>
            <person name="Ruiz-Vazquez R."/>
            <person name="Sanz C."/>
            <person name="Schackwitz W."/>
            <person name="Schmutz J."/>
            <person name="Shahriari M."/>
            <person name="Shelest E."/>
            <person name="Silva-Franco F."/>
            <person name="Soanes D."/>
            <person name="Syed K."/>
            <person name="Tagua V.G."/>
            <person name="Talbot N.J."/>
            <person name="Thon M."/>
            <person name="De vries R.P."/>
            <person name="Wiebenga A."/>
            <person name="Yadav J.S."/>
            <person name="Braun E.L."/>
            <person name="Baker S."/>
            <person name="Garre V."/>
            <person name="Horwitz B."/>
            <person name="Torres-Martinez S."/>
            <person name="Idnurm A."/>
            <person name="Herrera-Estrella A."/>
            <person name="Gabaldon T."/>
            <person name="Grigoriev I.V."/>
        </authorList>
    </citation>
    <scope>NUCLEOTIDE SEQUENCE [LARGE SCALE GENOMIC DNA]</scope>
    <source>
        <strain evidence="4">NRRL 1555(-)</strain>
    </source>
</reference>